<dbReference type="InterPro" id="IPR011608">
    <property type="entry name" value="PRD"/>
</dbReference>
<gene>
    <name evidence="2" type="ORF">FNV33_03730</name>
</gene>
<accession>A0A516GLF4</accession>
<reference evidence="2 3" key="1">
    <citation type="submission" date="2019-07" db="EMBL/GenBank/DDBJ databases">
        <title>Genome assembly of a nasal isolate of Dolosigranulum pigrum from a chronic sinusitis patient.</title>
        <authorList>
            <person name="Baig S."/>
            <person name="Overballe-Petersen S."/>
            <person name="Kaspar U."/>
            <person name="Rendboe A."/>
            <person name="de Man T."/>
            <person name="Liu C."/>
            <person name="Price L.B."/>
            <person name="Stegger M."/>
            <person name="Becker K."/>
            <person name="Skytt Andersen P."/>
        </authorList>
    </citation>
    <scope>NUCLEOTIDE SEQUENCE [LARGE SCALE GENOMIC DNA]</scope>
    <source>
        <strain evidence="2 3">83VPs-KB5</strain>
    </source>
</reference>
<dbReference type="PROSITE" id="PS51372">
    <property type="entry name" value="PRD_2"/>
    <property type="match status" value="1"/>
</dbReference>
<evidence type="ECO:0000259" key="1">
    <source>
        <dbReference type="PROSITE" id="PS51372"/>
    </source>
</evidence>
<feature type="domain" description="PRD" evidence="1">
    <location>
        <begin position="1"/>
        <end position="58"/>
    </location>
</feature>
<evidence type="ECO:0000313" key="3">
    <source>
        <dbReference type="Proteomes" id="UP000315953"/>
    </source>
</evidence>
<dbReference type="SUPFAM" id="SSF63520">
    <property type="entry name" value="PTS-regulatory domain, PRD"/>
    <property type="match status" value="1"/>
</dbReference>
<sequence length="58" mass="7147">MYLNKYKLFERIKDHLAYLINRLLFKIPHQNNINIKLENEYPLAYEFAKETAYIIEKN</sequence>
<dbReference type="Gene3D" id="1.10.1790.10">
    <property type="entry name" value="PRD domain"/>
    <property type="match status" value="1"/>
</dbReference>
<evidence type="ECO:0000313" key="2">
    <source>
        <dbReference type="EMBL" id="QDO92356.1"/>
    </source>
</evidence>
<proteinExistence type="predicted"/>
<name>A0A516GLF4_9LACT</name>
<dbReference type="EMBL" id="CP041626">
    <property type="protein sequence ID" value="QDO92356.1"/>
    <property type="molecule type" value="Genomic_DNA"/>
</dbReference>
<dbReference type="GO" id="GO:0006355">
    <property type="term" value="P:regulation of DNA-templated transcription"/>
    <property type="evidence" value="ECO:0007669"/>
    <property type="project" value="InterPro"/>
</dbReference>
<dbReference type="Pfam" id="PF00874">
    <property type="entry name" value="PRD"/>
    <property type="match status" value="1"/>
</dbReference>
<dbReference type="Proteomes" id="UP000315953">
    <property type="component" value="Chromosome"/>
</dbReference>
<dbReference type="InterPro" id="IPR036634">
    <property type="entry name" value="PRD_sf"/>
</dbReference>
<dbReference type="AlphaFoldDB" id="A0A516GLF4"/>
<protein>
    <submittedName>
        <fullName evidence="2">PRD domain-containing protein</fullName>
    </submittedName>
</protein>
<organism evidence="2 3">
    <name type="scientific">Dolosigranulum pigrum</name>
    <dbReference type="NCBI Taxonomy" id="29394"/>
    <lineage>
        <taxon>Bacteria</taxon>
        <taxon>Bacillati</taxon>
        <taxon>Bacillota</taxon>
        <taxon>Bacilli</taxon>
        <taxon>Lactobacillales</taxon>
        <taxon>Carnobacteriaceae</taxon>
        <taxon>Dolosigranulum</taxon>
    </lineage>
</organism>
<dbReference type="KEGG" id="dpm:FNV33_03730"/>